<dbReference type="OrthoDB" id="81897at2"/>
<feature type="transmembrane region" description="Helical" evidence="1">
    <location>
        <begin position="52"/>
        <end position="75"/>
    </location>
</feature>
<keyword evidence="1" id="KW-1133">Transmembrane helix</keyword>
<keyword evidence="3" id="KW-1185">Reference proteome</keyword>
<dbReference type="Proteomes" id="UP000216352">
    <property type="component" value="Unassembled WGS sequence"/>
</dbReference>
<dbReference type="Pfam" id="PF05857">
    <property type="entry name" value="TraX"/>
    <property type="match status" value="1"/>
</dbReference>
<evidence type="ECO:0000313" key="2">
    <source>
        <dbReference type="EMBL" id="OZG61826.1"/>
    </source>
</evidence>
<evidence type="ECO:0000256" key="1">
    <source>
        <dbReference type="SAM" id="Phobius"/>
    </source>
</evidence>
<reference evidence="2 3" key="1">
    <citation type="journal article" date="2017" name="BMC Genomics">
        <title>Comparative genomic and phylogenomic analyses of the Bifidobacteriaceae family.</title>
        <authorList>
            <person name="Lugli G.A."/>
            <person name="Milani C."/>
            <person name="Turroni F."/>
            <person name="Duranti S."/>
            <person name="Mancabelli L."/>
            <person name="Mangifesta M."/>
            <person name="Ferrario C."/>
            <person name="Modesto M."/>
            <person name="Mattarelli P."/>
            <person name="Jiri K."/>
            <person name="van Sinderen D."/>
            <person name="Ventura M."/>
        </authorList>
    </citation>
    <scope>NUCLEOTIDE SEQUENCE [LARGE SCALE GENOMIC DNA]</scope>
    <source>
        <strain evidence="2 3">DSM 28807</strain>
    </source>
</reference>
<organism evidence="2 3">
    <name type="scientific">Bifidobacterium lemurum</name>
    <dbReference type="NCBI Taxonomy" id="1603886"/>
    <lineage>
        <taxon>Bacteria</taxon>
        <taxon>Bacillati</taxon>
        <taxon>Actinomycetota</taxon>
        <taxon>Actinomycetes</taxon>
        <taxon>Bifidobacteriales</taxon>
        <taxon>Bifidobacteriaceae</taxon>
        <taxon>Bifidobacterium</taxon>
    </lineage>
</organism>
<feature type="transmembrane region" description="Helical" evidence="1">
    <location>
        <begin position="117"/>
        <end position="135"/>
    </location>
</feature>
<feature type="transmembrane region" description="Helical" evidence="1">
    <location>
        <begin position="231"/>
        <end position="249"/>
    </location>
</feature>
<feature type="transmembrane region" description="Helical" evidence="1">
    <location>
        <begin position="193"/>
        <end position="216"/>
    </location>
</feature>
<feature type="transmembrane region" description="Helical" evidence="1">
    <location>
        <begin position="21"/>
        <end position="40"/>
    </location>
</feature>
<feature type="transmembrane region" description="Helical" evidence="1">
    <location>
        <begin position="142"/>
        <end position="163"/>
    </location>
</feature>
<dbReference type="InterPro" id="IPR008875">
    <property type="entry name" value="TraX"/>
</dbReference>
<dbReference type="RefSeq" id="WP_072723718.1">
    <property type="nucleotide sequence ID" value="NZ_BDIS01000002.1"/>
</dbReference>
<name>A0A261FSR3_9BIFI</name>
<dbReference type="EMBL" id="MWWX01000008">
    <property type="protein sequence ID" value="OZG61826.1"/>
    <property type="molecule type" value="Genomic_DNA"/>
</dbReference>
<evidence type="ECO:0000313" key="3">
    <source>
        <dbReference type="Proteomes" id="UP000216352"/>
    </source>
</evidence>
<keyword evidence="1" id="KW-0812">Transmembrane</keyword>
<gene>
    <name evidence="2" type="ORF">BLEM_1363</name>
</gene>
<dbReference type="AlphaFoldDB" id="A0A261FSR3"/>
<accession>A0A261FSR3</accession>
<sequence length="250" mass="27254">MNQQQAARPARGLSNLRLKTIGIVLVALSCVSGVVFPSGLSGLDAADVDMTSLTVAVLCEVVSWVAVPVYAWLTVEGYRHTRDVRRYVVRLLALAVISEVPYDLAATGKAVDWGSQNPVFALAIVVIALALIDAFRDRPTVARRAICVIVAVAALAWMLLGHIGLRQQIMSEGALILVLALIFRYLPARENTMMMLAAACSALCCILPAFGVAILHYRNGRLGYDRANRPWVQWLFYALYPATLLVFSVL</sequence>
<keyword evidence="1" id="KW-0472">Membrane</keyword>
<dbReference type="STRING" id="1603886.GCA_001895165_00231"/>
<protein>
    <submittedName>
        <fullName evidence="2">ABC transporter permease</fullName>
    </submittedName>
</protein>
<feature type="transmembrane region" description="Helical" evidence="1">
    <location>
        <begin position="87"/>
        <end position="105"/>
    </location>
</feature>
<comment type="caution">
    <text evidence="2">The sequence shown here is derived from an EMBL/GenBank/DDBJ whole genome shotgun (WGS) entry which is preliminary data.</text>
</comment>
<proteinExistence type="predicted"/>
<feature type="transmembrane region" description="Helical" evidence="1">
    <location>
        <begin position="169"/>
        <end position="186"/>
    </location>
</feature>